<keyword evidence="2" id="KW-1185">Reference proteome</keyword>
<dbReference type="RefSeq" id="WP_168052789.1">
    <property type="nucleotide sequence ID" value="NZ_JAAOZT010000002.1"/>
</dbReference>
<dbReference type="EMBL" id="JACHHQ010000001">
    <property type="protein sequence ID" value="MBB5198671.1"/>
    <property type="molecule type" value="Genomic_DNA"/>
</dbReference>
<name>A0A840RPX5_9BURK</name>
<gene>
    <name evidence="1" type="ORF">HNR39_000481</name>
</gene>
<reference evidence="1 2" key="1">
    <citation type="submission" date="2020-08" db="EMBL/GenBank/DDBJ databases">
        <title>Genomic Encyclopedia of Type Strains, Phase IV (KMG-IV): sequencing the most valuable type-strain genomes for metagenomic binning, comparative biology and taxonomic classification.</title>
        <authorList>
            <person name="Goeker M."/>
        </authorList>
    </citation>
    <scope>NUCLEOTIDE SEQUENCE [LARGE SCALE GENOMIC DNA]</scope>
    <source>
        <strain evidence="1 2">DSM 23240</strain>
    </source>
</reference>
<proteinExistence type="predicted"/>
<evidence type="ECO:0008006" key="3">
    <source>
        <dbReference type="Google" id="ProtNLM"/>
    </source>
</evidence>
<dbReference type="Pfam" id="PF10109">
    <property type="entry name" value="Phage_TAC_7"/>
    <property type="match status" value="1"/>
</dbReference>
<evidence type="ECO:0000313" key="1">
    <source>
        <dbReference type="EMBL" id="MBB5198671.1"/>
    </source>
</evidence>
<accession>A0A840RPX5</accession>
<dbReference type="AlphaFoldDB" id="A0A840RPX5"/>
<evidence type="ECO:0000313" key="2">
    <source>
        <dbReference type="Proteomes" id="UP000571084"/>
    </source>
</evidence>
<dbReference type="Proteomes" id="UP000571084">
    <property type="component" value="Unassembled WGS sequence"/>
</dbReference>
<organism evidence="1 2">
    <name type="scientific">Glaciimonas immobilis</name>
    <dbReference type="NCBI Taxonomy" id="728004"/>
    <lineage>
        <taxon>Bacteria</taxon>
        <taxon>Pseudomonadati</taxon>
        <taxon>Pseudomonadota</taxon>
        <taxon>Betaproteobacteria</taxon>
        <taxon>Burkholderiales</taxon>
        <taxon>Oxalobacteraceae</taxon>
        <taxon>Glaciimonas</taxon>
    </lineage>
</organism>
<sequence length="105" mass="11461">MTITKPDNATHVTITLDEPIQRGDTTITEVQLRKPKAGELRGVSLVDVANLDVIALQKVLPRISYPILTPQDINNLDLADLMALGAEVAYFLAKKADRHMVSPTA</sequence>
<dbReference type="InterPro" id="IPR019289">
    <property type="entry name" value="Phage_tail_E/E"/>
</dbReference>
<comment type="caution">
    <text evidence="1">The sequence shown here is derived from an EMBL/GenBank/DDBJ whole genome shotgun (WGS) entry which is preliminary data.</text>
</comment>
<protein>
    <recommendedName>
        <fullName evidence="3">Phage tail assembly protein</fullName>
    </recommendedName>
</protein>